<evidence type="ECO:0000313" key="10">
    <source>
        <dbReference type="Proteomes" id="UP000323856"/>
    </source>
</evidence>
<evidence type="ECO:0000256" key="2">
    <source>
        <dbReference type="ARBA" id="ARBA00023002"/>
    </source>
</evidence>
<evidence type="ECO:0000259" key="8">
    <source>
        <dbReference type="Pfam" id="PF00171"/>
    </source>
</evidence>
<dbReference type="InterPro" id="IPR012394">
    <property type="entry name" value="Aldehyde_DH_NAD(P)"/>
</dbReference>
<dbReference type="CDD" id="cd07087">
    <property type="entry name" value="ALDH_F3-13-14_CALDH-like"/>
    <property type="match status" value="1"/>
</dbReference>
<dbReference type="PROSITE" id="PS00687">
    <property type="entry name" value="ALDEHYDE_DEHYDR_GLU"/>
    <property type="match status" value="1"/>
</dbReference>
<feature type="active site" evidence="5">
    <location>
        <position position="274"/>
    </location>
</feature>
<dbReference type="GO" id="GO:0005737">
    <property type="term" value="C:cytoplasm"/>
    <property type="evidence" value="ECO:0007669"/>
    <property type="project" value="TreeGrafter"/>
</dbReference>
<dbReference type="GO" id="GO:0006081">
    <property type="term" value="P:aldehyde metabolic process"/>
    <property type="evidence" value="ECO:0007669"/>
    <property type="project" value="InterPro"/>
</dbReference>
<dbReference type="InterPro" id="IPR016160">
    <property type="entry name" value="Ald_DH_CS_CYS"/>
</dbReference>
<comment type="caution">
    <text evidence="9">The sequence shown here is derived from an EMBL/GenBank/DDBJ whole genome shotgun (WGS) entry which is preliminary data.</text>
</comment>
<dbReference type="PROSITE" id="PS00070">
    <property type="entry name" value="ALDEHYDE_DEHYDR_CYS"/>
    <property type="match status" value="1"/>
</dbReference>
<dbReference type="RefSeq" id="WP_149618679.1">
    <property type="nucleotide sequence ID" value="NZ_VOBL01000002.1"/>
</dbReference>
<name>A0A5B0ENK1_9MICC</name>
<dbReference type="EMBL" id="VOBL01000002">
    <property type="protein sequence ID" value="KAA0979461.1"/>
    <property type="molecule type" value="Genomic_DNA"/>
</dbReference>
<dbReference type="InterPro" id="IPR029510">
    <property type="entry name" value="Ald_DH_CS_GLU"/>
</dbReference>
<accession>A0A5B0ENK1</accession>
<dbReference type="Pfam" id="PF00171">
    <property type="entry name" value="Aldedh"/>
    <property type="match status" value="1"/>
</dbReference>
<evidence type="ECO:0000256" key="5">
    <source>
        <dbReference type="PIRSR" id="PIRSR036492-1"/>
    </source>
</evidence>
<gene>
    <name evidence="9" type="ORF">FQ154_03305</name>
</gene>
<dbReference type="Gene3D" id="3.40.605.10">
    <property type="entry name" value="Aldehyde Dehydrogenase, Chain A, domain 1"/>
    <property type="match status" value="1"/>
</dbReference>
<dbReference type="OrthoDB" id="6882680at2"/>
<dbReference type="PANTHER" id="PTHR43570">
    <property type="entry name" value="ALDEHYDE DEHYDROGENASE"/>
    <property type="match status" value="1"/>
</dbReference>
<evidence type="ECO:0000256" key="3">
    <source>
        <dbReference type="ARBA" id="ARBA00023027"/>
    </source>
</evidence>
<keyword evidence="2 4" id="KW-0560">Oxidoreductase</keyword>
<keyword evidence="3" id="KW-0520">NAD</keyword>
<protein>
    <recommendedName>
        <fullName evidence="4">Aldehyde dehydrogenase</fullName>
    </recommendedName>
</protein>
<dbReference type="Proteomes" id="UP000323856">
    <property type="component" value="Unassembled WGS sequence"/>
</dbReference>
<evidence type="ECO:0000256" key="7">
    <source>
        <dbReference type="RuleBase" id="RU003345"/>
    </source>
</evidence>
<dbReference type="PANTHER" id="PTHR43570:SF16">
    <property type="entry name" value="ALDEHYDE DEHYDROGENASE TYPE III, ISOFORM Q"/>
    <property type="match status" value="1"/>
</dbReference>
<feature type="active site" evidence="5 6">
    <location>
        <position position="241"/>
    </location>
</feature>
<sequence>MGTTEKPHHVVASSSSRALSELELPEVVAEAPANIAEIVASMHDVVATRLAHPRRFRASQLKALERMLEAHEQDFLDALADDLGKSPVEARMTEVDMVRAEIDHAQLHLSEWMESKAVKVPLALQPAAAKIEPQPLGVVLIIGAWNYPLQLVLAPLVASIAAGNVTVIKPSELAPSTSALLGRLIPQFMDHRGCAVIQGGASTSTHLLEQHFDHIFYTGGERVGKIVARAAAEQLTPVTLELGGKSPAVVMDGSSSAVARRLVFGKFMNAGQTCVAPDYVLAVGDTDQNLEKQLAKVITAFYGKNPMASRDYGRIVNTAHFDRLVACLDDGQIVVGGGHDRDTLKIEPTVIINVDPDSPLMREEIFGPILPIVAVDSFDAAVRFINARPNPLVAYLFSENPRLQSSFGDQVRAGAIVHNAPSLHLAVPGLPFGGVGASGMGAYHGRHGFERLSQMRAVMGKTTVIDTLKAVYPPYTWAKAKLIKRLL</sequence>
<proteinExistence type="inferred from homology"/>
<reference evidence="9 10" key="1">
    <citation type="submission" date="2019-07" db="EMBL/GenBank/DDBJ databases">
        <title>Analysis of the biochemical properties, biological activity and biotechnological potential of siderophores and biosurfactants produced by Antarctic psychrotolerant bacteria.</title>
        <authorList>
            <person name="Styczynski M."/>
            <person name="Krucon T."/>
            <person name="Decewicz P."/>
            <person name="Dziewit L."/>
        </authorList>
    </citation>
    <scope>NUCLEOTIDE SEQUENCE [LARGE SCALE GENOMIC DNA]</scope>
    <source>
        <strain evidence="9 10">ANT_H27</strain>
    </source>
</reference>
<dbReference type="InterPro" id="IPR016162">
    <property type="entry name" value="Ald_DH_N"/>
</dbReference>
<evidence type="ECO:0000313" key="9">
    <source>
        <dbReference type="EMBL" id="KAA0979461.1"/>
    </source>
</evidence>
<dbReference type="InterPro" id="IPR016161">
    <property type="entry name" value="Ald_DH/histidinol_DH"/>
</dbReference>
<dbReference type="AlphaFoldDB" id="A0A5B0ENK1"/>
<dbReference type="FunFam" id="3.40.605.10:FF:000004">
    <property type="entry name" value="Aldehyde dehydrogenase"/>
    <property type="match status" value="1"/>
</dbReference>
<dbReference type="InterPro" id="IPR015590">
    <property type="entry name" value="Aldehyde_DH_dom"/>
</dbReference>
<dbReference type="PIRSF" id="PIRSF036492">
    <property type="entry name" value="ALDH"/>
    <property type="match status" value="1"/>
</dbReference>
<dbReference type="SUPFAM" id="SSF53720">
    <property type="entry name" value="ALDH-like"/>
    <property type="match status" value="1"/>
</dbReference>
<comment type="similarity">
    <text evidence="1 4 7">Belongs to the aldehyde dehydrogenase family.</text>
</comment>
<dbReference type="FunFam" id="3.40.309.10:FF:000003">
    <property type="entry name" value="Aldehyde dehydrogenase"/>
    <property type="match status" value="1"/>
</dbReference>
<dbReference type="InterPro" id="IPR016163">
    <property type="entry name" value="Ald_DH_C"/>
</dbReference>
<evidence type="ECO:0000256" key="6">
    <source>
        <dbReference type="PROSITE-ProRule" id="PRU10007"/>
    </source>
</evidence>
<dbReference type="GO" id="GO:0004029">
    <property type="term" value="F:aldehyde dehydrogenase (NAD+) activity"/>
    <property type="evidence" value="ECO:0007669"/>
    <property type="project" value="TreeGrafter"/>
</dbReference>
<organism evidence="9 10">
    <name type="scientific">Paeniglutamicibacter gangotriensis</name>
    <dbReference type="NCBI Taxonomy" id="254787"/>
    <lineage>
        <taxon>Bacteria</taxon>
        <taxon>Bacillati</taxon>
        <taxon>Actinomycetota</taxon>
        <taxon>Actinomycetes</taxon>
        <taxon>Micrococcales</taxon>
        <taxon>Micrococcaceae</taxon>
        <taxon>Paeniglutamicibacter</taxon>
    </lineage>
</organism>
<evidence type="ECO:0000256" key="1">
    <source>
        <dbReference type="ARBA" id="ARBA00009986"/>
    </source>
</evidence>
<evidence type="ECO:0000256" key="4">
    <source>
        <dbReference type="PIRNR" id="PIRNR036492"/>
    </source>
</evidence>
<feature type="domain" description="Aldehyde dehydrogenase" evidence="8">
    <location>
        <begin position="29"/>
        <end position="458"/>
    </location>
</feature>
<dbReference type="Gene3D" id="3.40.309.10">
    <property type="entry name" value="Aldehyde Dehydrogenase, Chain A, domain 2"/>
    <property type="match status" value="1"/>
</dbReference>